<organism evidence="2 3">
    <name type="scientific">Halobellus rubicundus</name>
    <dbReference type="NCBI Taxonomy" id="2996466"/>
    <lineage>
        <taxon>Archaea</taxon>
        <taxon>Methanobacteriati</taxon>
        <taxon>Methanobacteriota</taxon>
        <taxon>Stenosarchaea group</taxon>
        <taxon>Halobacteria</taxon>
        <taxon>Halobacteriales</taxon>
        <taxon>Haloferacaceae</taxon>
        <taxon>Halobellus</taxon>
    </lineage>
</organism>
<evidence type="ECO:0008006" key="4">
    <source>
        <dbReference type="Google" id="ProtNLM"/>
    </source>
</evidence>
<name>A0ABD5MA79_9EURY</name>
<dbReference type="Proteomes" id="UP001570511">
    <property type="component" value="Unassembled WGS sequence"/>
</dbReference>
<gene>
    <name evidence="2" type="ORF">OS889_07370</name>
</gene>
<evidence type="ECO:0000313" key="2">
    <source>
        <dbReference type="EMBL" id="MFA1610817.1"/>
    </source>
</evidence>
<proteinExistence type="predicted"/>
<accession>A0ABD5MA79</accession>
<evidence type="ECO:0000256" key="1">
    <source>
        <dbReference type="SAM" id="MobiDB-lite"/>
    </source>
</evidence>
<reference evidence="2 3" key="1">
    <citation type="submission" date="2024-08" db="EMBL/GenBank/DDBJ databases">
        <title>Halobellus sp. MBLA0158 whole genome sequence.</title>
        <authorList>
            <person name="Hwang C.Y."/>
            <person name="Cho E.-S."/>
            <person name="Seo M.-J."/>
        </authorList>
    </citation>
    <scope>NUCLEOTIDE SEQUENCE [LARGE SCALE GENOMIC DNA]</scope>
    <source>
        <strain evidence="2 3">MBLA0158</strain>
    </source>
</reference>
<sequence length="45" mass="4739">MSPTCTPSVLITPEDTLPCTEIEPGDSMRITIDEGTISDLEDGTG</sequence>
<dbReference type="AlphaFoldDB" id="A0ABD5MA79"/>
<protein>
    <recommendedName>
        <fullName evidence="4">Acetamidase</fullName>
    </recommendedName>
</protein>
<dbReference type="EMBL" id="JBGNYA010000001">
    <property type="protein sequence ID" value="MFA1610817.1"/>
    <property type="molecule type" value="Genomic_DNA"/>
</dbReference>
<comment type="caution">
    <text evidence="2">The sequence shown here is derived from an EMBL/GenBank/DDBJ whole genome shotgun (WGS) entry which is preliminary data.</text>
</comment>
<dbReference type="RefSeq" id="WP_372388612.1">
    <property type="nucleotide sequence ID" value="NZ_JBGNYA010000001.1"/>
</dbReference>
<keyword evidence="3" id="KW-1185">Reference proteome</keyword>
<evidence type="ECO:0000313" key="3">
    <source>
        <dbReference type="Proteomes" id="UP001570511"/>
    </source>
</evidence>
<feature type="region of interest" description="Disordered" evidence="1">
    <location>
        <begin position="1"/>
        <end position="23"/>
    </location>
</feature>